<accession>A0A084XW64</accession>
<gene>
    <name evidence="2" type="ORF">CAPSK01_003972</name>
</gene>
<dbReference type="Proteomes" id="UP000019812">
    <property type="component" value="Unassembled WGS sequence"/>
</dbReference>
<comment type="caution">
    <text evidence="2">The sequence shown here is derived from an EMBL/GenBank/DDBJ whole genome shotgun (WGS) entry which is preliminary data.</text>
</comment>
<proteinExistence type="predicted"/>
<dbReference type="RefSeq" id="WP_034929601.1">
    <property type="nucleotide sequence ID" value="NZ_JDSS02000038.1"/>
</dbReference>
<name>A0A084XW64_9PROT</name>
<dbReference type="AlphaFoldDB" id="A0A084XW64"/>
<evidence type="ECO:0000256" key="1">
    <source>
        <dbReference type="SAM" id="Phobius"/>
    </source>
</evidence>
<keyword evidence="1" id="KW-0812">Transmembrane</keyword>
<protein>
    <submittedName>
        <fullName evidence="2">Uncharacterized protein</fullName>
    </submittedName>
</protein>
<evidence type="ECO:0000313" key="3">
    <source>
        <dbReference type="Proteomes" id="UP000019812"/>
    </source>
</evidence>
<evidence type="ECO:0000313" key="2">
    <source>
        <dbReference type="EMBL" id="KFB66708.1"/>
    </source>
</evidence>
<dbReference type="STRING" id="1457154.CAPSK01_003972"/>
<organism evidence="2 3">
    <name type="scientific">Candidatus Accumulibacter vicinus</name>
    <dbReference type="NCBI Taxonomy" id="2954382"/>
    <lineage>
        <taxon>Bacteria</taxon>
        <taxon>Pseudomonadati</taxon>
        <taxon>Pseudomonadota</taxon>
        <taxon>Betaproteobacteria</taxon>
        <taxon>Candidatus Accumulibacter</taxon>
    </lineage>
</organism>
<keyword evidence="1" id="KW-0472">Membrane</keyword>
<sequence length="99" mass="9892">MKRNGQVVSKAAVKTGRAMARWAASGMNWGDGPHKAAVMAAGCAIIGGGAVALDRLGRKFLTAEAAAIAAGEAGDRNSGAPAACWWQTPASEIILASAA</sequence>
<keyword evidence="1" id="KW-1133">Transmembrane helix</keyword>
<dbReference type="EMBL" id="JDSS02000038">
    <property type="protein sequence ID" value="KFB66708.1"/>
    <property type="molecule type" value="Genomic_DNA"/>
</dbReference>
<reference evidence="2 3" key="1">
    <citation type="submission" date="2014-07" db="EMBL/GenBank/DDBJ databases">
        <title>Expanding our view of genomic diversity in Candidatus Accumulibacter clades.</title>
        <authorList>
            <person name="Skennerton C.T."/>
            <person name="Barr J.J."/>
            <person name="Slater F.R."/>
            <person name="Bond P.L."/>
            <person name="Tyson G.W."/>
        </authorList>
    </citation>
    <scope>NUCLEOTIDE SEQUENCE [LARGE SCALE GENOMIC DNA]</scope>
    <source>
        <strain evidence="3">SK-01</strain>
    </source>
</reference>
<feature type="transmembrane region" description="Helical" evidence="1">
    <location>
        <begin position="36"/>
        <end position="53"/>
    </location>
</feature>